<sequence>MPERAGALLRRALAEPPEPALRATVLRELGATELTLLDGAAAAHLGEALAAERDPAQRAEIAVELGFAHYTAGSHGDAVDVLLATIEEVESDPRLREQRLRLEGVLALAGRYDLRTETRVRGRVARLAAGLAGETPGERLVRAVAASESPGETAAELARATELAAWSLDAPRPWPDPTAGVGEAAMFLHAGRPAAAAEVVERIVAQAAREGSQIRYAMGLATRGVVALDVGDLRTAEAELATALDALAEARAERMARTTVAFHAMALAERGALDRAEAALEQHGLTGAVPEQMLFNPLLFMRGQLRLAQRRAVEAEADFRELGRRHERWEMTRPSPPWRSACALALIAQGEPAQARVLAAAELPLARRWDTPKAIAYTTRALALADADGDGDARIDGLTAAVALLDGTPWRLDRARARVDLGGALRRAGQRRAAREALALA</sequence>
<evidence type="ECO:0008006" key="3">
    <source>
        <dbReference type="Google" id="ProtNLM"/>
    </source>
</evidence>
<gene>
    <name evidence="1" type="ORF">R7226_31435</name>
</gene>
<feature type="non-terminal residue" evidence="1">
    <location>
        <position position="441"/>
    </location>
</feature>
<protein>
    <recommendedName>
        <fullName evidence="3">MalT-like TPR region domain-containing protein</fullName>
    </recommendedName>
</protein>
<keyword evidence="2" id="KW-1185">Reference proteome</keyword>
<evidence type="ECO:0000313" key="2">
    <source>
        <dbReference type="Proteomes" id="UP001284601"/>
    </source>
</evidence>
<name>A0ABU4I0M2_9ACTN</name>
<reference evidence="2" key="1">
    <citation type="submission" date="2023-07" db="EMBL/GenBank/DDBJ databases">
        <title>Conexibacter stalactiti sp. nov., isolated from stalactites in a lava cave and emended description of the genus Conexibacter.</title>
        <authorList>
            <person name="Lee S.D."/>
        </authorList>
    </citation>
    <scope>NUCLEOTIDE SEQUENCE [LARGE SCALE GENOMIC DNA]</scope>
    <source>
        <strain evidence="2">KCTC 39840</strain>
    </source>
</reference>
<organism evidence="1 2">
    <name type="scientific">Conexibacter stalactiti</name>
    <dbReference type="NCBI Taxonomy" id="1940611"/>
    <lineage>
        <taxon>Bacteria</taxon>
        <taxon>Bacillati</taxon>
        <taxon>Actinomycetota</taxon>
        <taxon>Thermoleophilia</taxon>
        <taxon>Solirubrobacterales</taxon>
        <taxon>Conexibacteraceae</taxon>
        <taxon>Conexibacter</taxon>
    </lineage>
</organism>
<reference evidence="1 2" key="2">
    <citation type="submission" date="2023-10" db="EMBL/GenBank/DDBJ databases">
        <authorList>
            <person name="Han X.F."/>
        </authorList>
    </citation>
    <scope>NUCLEOTIDE SEQUENCE [LARGE SCALE GENOMIC DNA]</scope>
    <source>
        <strain evidence="1 2">KCTC 39840</strain>
    </source>
</reference>
<proteinExistence type="predicted"/>
<comment type="caution">
    <text evidence="1">The sequence shown here is derived from an EMBL/GenBank/DDBJ whole genome shotgun (WGS) entry which is preliminary data.</text>
</comment>
<accession>A0ABU4I0M2</accession>
<evidence type="ECO:0000313" key="1">
    <source>
        <dbReference type="EMBL" id="MDW5598914.1"/>
    </source>
</evidence>
<dbReference type="Proteomes" id="UP001284601">
    <property type="component" value="Unassembled WGS sequence"/>
</dbReference>
<dbReference type="EMBL" id="JAWSTH010000225">
    <property type="protein sequence ID" value="MDW5598914.1"/>
    <property type="molecule type" value="Genomic_DNA"/>
</dbReference>